<evidence type="ECO:0000259" key="4">
    <source>
        <dbReference type="PROSITE" id="PS50882"/>
    </source>
</evidence>
<accession>A0A0C9W9V3</accession>
<dbReference type="GO" id="GO:0000381">
    <property type="term" value="P:regulation of alternative mRNA splicing, via spliceosome"/>
    <property type="evidence" value="ECO:0007669"/>
    <property type="project" value="TreeGrafter"/>
</dbReference>
<dbReference type="InterPro" id="IPR057720">
    <property type="entry name" value="RRM_YTH1"/>
</dbReference>
<keyword evidence="1" id="KW-0694">RNA-binding</keyword>
<dbReference type="GO" id="GO:1990247">
    <property type="term" value="F:N6-methyladenosine-containing RNA reader activity"/>
    <property type="evidence" value="ECO:0007669"/>
    <property type="project" value="TreeGrafter"/>
</dbReference>
<organism evidence="5 6">
    <name type="scientific">Hydnomerulius pinastri MD-312</name>
    <dbReference type="NCBI Taxonomy" id="994086"/>
    <lineage>
        <taxon>Eukaryota</taxon>
        <taxon>Fungi</taxon>
        <taxon>Dikarya</taxon>
        <taxon>Basidiomycota</taxon>
        <taxon>Agaricomycotina</taxon>
        <taxon>Agaricomycetes</taxon>
        <taxon>Agaricomycetidae</taxon>
        <taxon>Boletales</taxon>
        <taxon>Boletales incertae sedis</taxon>
        <taxon>Leucogyrophana</taxon>
    </lineage>
</organism>
<evidence type="ECO:0008006" key="7">
    <source>
        <dbReference type="Google" id="ProtNLM"/>
    </source>
</evidence>
<feature type="domain" description="RRM" evidence="3">
    <location>
        <begin position="1"/>
        <end position="79"/>
    </location>
</feature>
<dbReference type="Pfam" id="PF25701">
    <property type="entry name" value="RRM_YTH1"/>
    <property type="match status" value="1"/>
</dbReference>
<evidence type="ECO:0000256" key="1">
    <source>
        <dbReference type="PROSITE-ProRule" id="PRU00176"/>
    </source>
</evidence>
<name>A0A0C9W9V3_9AGAM</name>
<dbReference type="EMBL" id="KN839846">
    <property type="protein sequence ID" value="KIJ64608.1"/>
    <property type="molecule type" value="Genomic_DNA"/>
</dbReference>
<feature type="domain" description="YTH" evidence="4">
    <location>
        <begin position="357"/>
        <end position="503"/>
    </location>
</feature>
<dbReference type="CDD" id="cd00590">
    <property type="entry name" value="RRM_SF"/>
    <property type="match status" value="1"/>
</dbReference>
<evidence type="ECO:0000313" key="5">
    <source>
        <dbReference type="EMBL" id="KIJ64608.1"/>
    </source>
</evidence>
<dbReference type="GO" id="GO:0005654">
    <property type="term" value="C:nucleoplasm"/>
    <property type="evidence" value="ECO:0007669"/>
    <property type="project" value="TreeGrafter"/>
</dbReference>
<dbReference type="InterPro" id="IPR000504">
    <property type="entry name" value="RRM_dom"/>
</dbReference>
<feature type="region of interest" description="Disordered" evidence="2">
    <location>
        <begin position="397"/>
        <end position="448"/>
    </location>
</feature>
<evidence type="ECO:0000313" key="6">
    <source>
        <dbReference type="Proteomes" id="UP000053820"/>
    </source>
</evidence>
<dbReference type="GO" id="GO:0003729">
    <property type="term" value="F:mRNA binding"/>
    <property type="evidence" value="ECO:0007669"/>
    <property type="project" value="TreeGrafter"/>
</dbReference>
<dbReference type="CDD" id="cd21134">
    <property type="entry name" value="YTH"/>
    <property type="match status" value="1"/>
</dbReference>
<feature type="compositionally biased region" description="Polar residues" evidence="2">
    <location>
        <begin position="289"/>
        <end position="303"/>
    </location>
</feature>
<sequence length="546" mass="60293">MWAGNVPGDTTHDELWRFLKRPTSPKPGKEDVEGEDDGVTSIFLISRSNCAFVNFDSEEHLLRAISLFNGQQLRPQDRRCPRLVCRARRKEDDLRAGVGGQRGMGVHMQYIRKMRQRSNEQAEDEQPSSEDRSLVPALSSDEEMTKSQPWAGADLRSPKAKARSASSYASTNSSFLTQHFPKRFFILKSLTQFDLDLSVERGLWATQKHNEAILDQAFRTSKEVILIFGVNKSGEFFGYARMTGRILHGEHRISWASRADSSPSSLSSLSSAAGRRHSRGTPGEPESPLLSTGSRGSPLTYFTPSERRLVEVSPLPFSPPQGDNSGAKEVRIPPQERQSAPPAFGRPQRDFSAEPPAPKFSLNTKLYPDITLAAKESATIAPKEIVLDKTAPARAVRNNRGSLDDSKSAISSLHPVEEEKHNCSGGDDDDGAQSPTQSPTQAGEGREAGWGQTFKIEWICTERLPFYRTRHLRNVWNHDREIKVSRDGTELEPGVGQQLVEEWSTLAADAANGDESRSADSGKRAAKSTSALACYGESKGDEDEPS</sequence>
<feature type="region of interest" description="Disordered" evidence="2">
    <location>
        <begin position="509"/>
        <end position="546"/>
    </location>
</feature>
<dbReference type="OrthoDB" id="6103986at2759"/>
<dbReference type="InterPro" id="IPR007275">
    <property type="entry name" value="YTH_domain"/>
</dbReference>
<feature type="region of interest" description="Disordered" evidence="2">
    <location>
        <begin position="115"/>
        <end position="157"/>
    </location>
</feature>
<dbReference type="PANTHER" id="PTHR12357:SF3">
    <property type="entry name" value="YTH DOMAIN-CONTAINING PROTEIN 1"/>
    <property type="match status" value="1"/>
</dbReference>
<evidence type="ECO:0000259" key="3">
    <source>
        <dbReference type="PROSITE" id="PS50102"/>
    </source>
</evidence>
<dbReference type="PROSITE" id="PS50882">
    <property type="entry name" value="YTH"/>
    <property type="match status" value="2"/>
</dbReference>
<dbReference type="PANTHER" id="PTHR12357">
    <property type="entry name" value="YTH YT521-B HOMOLOGY DOMAIN-CONTAINING"/>
    <property type="match status" value="1"/>
</dbReference>
<dbReference type="Gene3D" id="3.30.70.330">
    <property type="match status" value="1"/>
</dbReference>
<feature type="compositionally biased region" description="Basic and acidic residues" evidence="2">
    <location>
        <begin position="514"/>
        <end position="523"/>
    </location>
</feature>
<dbReference type="SUPFAM" id="SSF54928">
    <property type="entry name" value="RNA-binding domain, RBD"/>
    <property type="match status" value="1"/>
</dbReference>
<feature type="region of interest" description="Disordered" evidence="2">
    <location>
        <begin position="259"/>
        <end position="363"/>
    </location>
</feature>
<feature type="domain" description="YTH" evidence="4">
    <location>
        <begin position="182"/>
        <end position="320"/>
    </location>
</feature>
<dbReference type="Pfam" id="PF04146">
    <property type="entry name" value="YTH"/>
    <property type="match status" value="1"/>
</dbReference>
<dbReference type="Gene3D" id="3.10.590.10">
    <property type="entry name" value="ph1033 like domains"/>
    <property type="match status" value="2"/>
</dbReference>
<feature type="compositionally biased region" description="Low complexity" evidence="2">
    <location>
        <begin position="259"/>
        <end position="273"/>
    </location>
</feature>
<dbReference type="GO" id="GO:0000398">
    <property type="term" value="P:mRNA splicing, via spliceosome"/>
    <property type="evidence" value="ECO:0007669"/>
    <property type="project" value="TreeGrafter"/>
</dbReference>
<dbReference type="InterPro" id="IPR035979">
    <property type="entry name" value="RBD_domain_sf"/>
</dbReference>
<dbReference type="AlphaFoldDB" id="A0A0C9W9V3"/>
<reference evidence="5 6" key="1">
    <citation type="submission" date="2014-04" db="EMBL/GenBank/DDBJ databases">
        <title>Evolutionary Origins and Diversification of the Mycorrhizal Mutualists.</title>
        <authorList>
            <consortium name="DOE Joint Genome Institute"/>
            <consortium name="Mycorrhizal Genomics Consortium"/>
            <person name="Kohler A."/>
            <person name="Kuo A."/>
            <person name="Nagy L.G."/>
            <person name="Floudas D."/>
            <person name="Copeland A."/>
            <person name="Barry K.W."/>
            <person name="Cichocki N."/>
            <person name="Veneault-Fourrey C."/>
            <person name="LaButti K."/>
            <person name="Lindquist E.A."/>
            <person name="Lipzen A."/>
            <person name="Lundell T."/>
            <person name="Morin E."/>
            <person name="Murat C."/>
            <person name="Riley R."/>
            <person name="Ohm R."/>
            <person name="Sun H."/>
            <person name="Tunlid A."/>
            <person name="Henrissat B."/>
            <person name="Grigoriev I.V."/>
            <person name="Hibbett D.S."/>
            <person name="Martin F."/>
        </authorList>
    </citation>
    <scope>NUCLEOTIDE SEQUENCE [LARGE SCALE GENOMIC DNA]</scope>
    <source>
        <strain evidence="5 6">MD-312</strain>
    </source>
</reference>
<proteinExistence type="predicted"/>
<protein>
    <recommendedName>
        <fullName evidence="7">YTH domain-containing protein</fullName>
    </recommendedName>
</protein>
<dbReference type="HOGENOM" id="CLU_011694_4_1_1"/>
<gene>
    <name evidence="5" type="ORF">HYDPIDRAFT_89999</name>
</gene>
<dbReference type="Proteomes" id="UP000053820">
    <property type="component" value="Unassembled WGS sequence"/>
</dbReference>
<dbReference type="PROSITE" id="PS50102">
    <property type="entry name" value="RRM"/>
    <property type="match status" value="1"/>
</dbReference>
<dbReference type="InterPro" id="IPR045168">
    <property type="entry name" value="YTH_prot"/>
</dbReference>
<keyword evidence="6" id="KW-1185">Reference proteome</keyword>
<dbReference type="InterPro" id="IPR012677">
    <property type="entry name" value="Nucleotide-bd_a/b_plait_sf"/>
</dbReference>
<evidence type="ECO:0000256" key="2">
    <source>
        <dbReference type="SAM" id="MobiDB-lite"/>
    </source>
</evidence>